<keyword evidence="4 7" id="KW-1133">Transmembrane helix</keyword>
<evidence type="ECO:0000256" key="3">
    <source>
        <dbReference type="ARBA" id="ARBA00022692"/>
    </source>
</evidence>
<name>A0A914B321_PATMI</name>
<dbReference type="EC" id="2.3.1.225" evidence="7"/>
<dbReference type="RefSeq" id="XP_038070725.1">
    <property type="nucleotide sequence ID" value="XM_038214797.1"/>
</dbReference>
<dbReference type="OrthoDB" id="331948at2759"/>
<dbReference type="PANTHER" id="PTHR12246">
    <property type="entry name" value="PALMITOYLTRANSFERASE ZDHHC16"/>
    <property type="match status" value="1"/>
</dbReference>
<feature type="transmembrane region" description="Helical" evidence="7">
    <location>
        <begin position="83"/>
        <end position="108"/>
    </location>
</feature>
<comment type="catalytic activity">
    <reaction evidence="7">
        <text>L-cysteinyl-[protein] + hexadecanoyl-CoA = S-hexadecanoyl-L-cysteinyl-[protein] + CoA</text>
        <dbReference type="Rhea" id="RHEA:36683"/>
        <dbReference type="Rhea" id="RHEA-COMP:10131"/>
        <dbReference type="Rhea" id="RHEA-COMP:11032"/>
        <dbReference type="ChEBI" id="CHEBI:29950"/>
        <dbReference type="ChEBI" id="CHEBI:57287"/>
        <dbReference type="ChEBI" id="CHEBI:57379"/>
        <dbReference type="ChEBI" id="CHEBI:74151"/>
        <dbReference type="EC" id="2.3.1.225"/>
    </reaction>
</comment>
<dbReference type="Pfam" id="PF01529">
    <property type="entry name" value="DHHC"/>
    <property type="match status" value="1"/>
</dbReference>
<dbReference type="RefSeq" id="XP_038070726.1">
    <property type="nucleotide sequence ID" value="XM_038214798.1"/>
</dbReference>
<accession>A0A914B321</accession>
<dbReference type="GO" id="GO:0019706">
    <property type="term" value="F:protein-cysteine S-palmitoyltransferase activity"/>
    <property type="evidence" value="ECO:0007669"/>
    <property type="project" value="UniProtKB-EC"/>
</dbReference>
<dbReference type="Proteomes" id="UP000887568">
    <property type="component" value="Unplaced"/>
</dbReference>
<dbReference type="AlphaFoldDB" id="A0A914B321"/>
<dbReference type="PROSITE" id="PS50216">
    <property type="entry name" value="DHHC"/>
    <property type="match status" value="1"/>
</dbReference>
<evidence type="ECO:0000259" key="8">
    <source>
        <dbReference type="Pfam" id="PF01529"/>
    </source>
</evidence>
<reference evidence="9" key="1">
    <citation type="submission" date="2022-11" db="UniProtKB">
        <authorList>
            <consortium name="EnsemblMetazoa"/>
        </authorList>
    </citation>
    <scope>IDENTIFICATION</scope>
</reference>
<proteinExistence type="inferred from homology"/>
<dbReference type="EnsemblMetazoa" id="XM_038214798.1">
    <property type="protein sequence ID" value="XP_038070726.1"/>
    <property type="gene ID" value="LOC119739751"/>
</dbReference>
<evidence type="ECO:0000256" key="5">
    <source>
        <dbReference type="ARBA" id="ARBA00023136"/>
    </source>
</evidence>
<feature type="transmembrane region" description="Helical" evidence="7">
    <location>
        <begin position="283"/>
        <end position="305"/>
    </location>
</feature>
<dbReference type="GeneID" id="119739751"/>
<comment type="domain">
    <text evidence="7">The DHHC domain is required for palmitoyltransferase activity.</text>
</comment>
<comment type="similarity">
    <text evidence="7">Belongs to the DHHC palmitoyltransferase family.</text>
</comment>
<keyword evidence="10" id="KW-1185">Reference proteome</keyword>
<dbReference type="InterPro" id="IPR039859">
    <property type="entry name" value="PFA4/ZDH16/20/ERF2-like"/>
</dbReference>
<dbReference type="RefSeq" id="XP_038070728.1">
    <property type="nucleotide sequence ID" value="XM_038214800.1"/>
</dbReference>
<dbReference type="EnsemblMetazoa" id="XM_038214799.1">
    <property type="protein sequence ID" value="XP_038070727.1"/>
    <property type="gene ID" value="LOC119739751"/>
</dbReference>
<evidence type="ECO:0000313" key="10">
    <source>
        <dbReference type="Proteomes" id="UP000887568"/>
    </source>
</evidence>
<evidence type="ECO:0000256" key="4">
    <source>
        <dbReference type="ARBA" id="ARBA00022989"/>
    </source>
</evidence>
<evidence type="ECO:0000256" key="1">
    <source>
        <dbReference type="ARBA" id="ARBA00004141"/>
    </source>
</evidence>
<keyword evidence="3 7" id="KW-0812">Transmembrane</keyword>
<evidence type="ECO:0000256" key="6">
    <source>
        <dbReference type="ARBA" id="ARBA00023315"/>
    </source>
</evidence>
<protein>
    <recommendedName>
        <fullName evidence="7">Palmitoyltransferase</fullName>
        <ecNumber evidence="7">2.3.1.225</ecNumber>
    </recommendedName>
</protein>
<dbReference type="EnsemblMetazoa" id="XM_038214800.1">
    <property type="protein sequence ID" value="XP_038070728.1"/>
    <property type="gene ID" value="LOC119739751"/>
</dbReference>
<evidence type="ECO:0000256" key="7">
    <source>
        <dbReference type="RuleBase" id="RU079119"/>
    </source>
</evidence>
<keyword evidence="6 7" id="KW-0012">Acyltransferase</keyword>
<evidence type="ECO:0000256" key="2">
    <source>
        <dbReference type="ARBA" id="ARBA00022679"/>
    </source>
</evidence>
<dbReference type="EnsemblMetazoa" id="XM_038214797.1">
    <property type="protein sequence ID" value="XP_038070725.1"/>
    <property type="gene ID" value="LOC119739751"/>
</dbReference>
<organism evidence="9 10">
    <name type="scientific">Patiria miniata</name>
    <name type="common">Bat star</name>
    <name type="synonym">Asterina miniata</name>
    <dbReference type="NCBI Taxonomy" id="46514"/>
    <lineage>
        <taxon>Eukaryota</taxon>
        <taxon>Metazoa</taxon>
        <taxon>Echinodermata</taxon>
        <taxon>Eleutherozoa</taxon>
        <taxon>Asterozoa</taxon>
        <taxon>Asteroidea</taxon>
        <taxon>Valvatacea</taxon>
        <taxon>Valvatida</taxon>
        <taxon>Asterinidae</taxon>
        <taxon>Patiria</taxon>
    </lineage>
</organism>
<comment type="subcellular location">
    <subcellularLocation>
        <location evidence="1">Membrane</location>
        <topology evidence="1">Multi-pass membrane protein</topology>
    </subcellularLocation>
</comment>
<feature type="transmembrane region" description="Helical" evidence="7">
    <location>
        <begin position="120"/>
        <end position="139"/>
    </location>
</feature>
<feature type="transmembrane region" description="Helical" evidence="7">
    <location>
        <begin position="204"/>
        <end position="226"/>
    </location>
</feature>
<feature type="domain" description="Palmitoyltransferase DHHC" evidence="8">
    <location>
        <begin position="160"/>
        <end position="318"/>
    </location>
</feature>
<dbReference type="InterPro" id="IPR001594">
    <property type="entry name" value="Palmitoyltrfase_DHHC"/>
</dbReference>
<dbReference type="OMA" id="APFEDEW"/>
<keyword evidence="5 7" id="KW-0472">Membrane</keyword>
<evidence type="ECO:0000313" key="9">
    <source>
        <dbReference type="EnsemblMetazoa" id="XP_038070725.1"/>
    </source>
</evidence>
<keyword evidence="2 7" id="KW-0808">Transferase</keyword>
<sequence length="391" mass="45199">MKGQSDISLTIPASSTGSTNYIMDYDTDKSRRRRNVCSRVCDRYRYIKFCLRSLTYNFFTNRNMVLDTCMEPLFWLVNHITRYMGPLMVVLVTILSSTVVSVVYICILPRCLETEAYVQFTFHLIFGHWLLVNIAFHYYKGVRTPPGYPPQIVPDTGVATICKKCIAPKPPRTHHCSICNKCILRMDHHCPWINNCVGHYNYRYFILFCIYMWTGTLYVCISAWPLFSEEFFDARKTFDSLLAGSVLFTMLHSYKVAQQNKTDPLMERISALTDSESAYHKAVVFQFIICFSVLIALGVLTAWHIRLISRGETSIEKHINDSERARLKKVNVVYKNPYNFGVKENWRMLLGLYGGRTFWLHVLLPSSHPPEHDGTRWESLVTPGYVSAALP</sequence>
<dbReference type="GO" id="GO:0016020">
    <property type="term" value="C:membrane"/>
    <property type="evidence" value="ECO:0007669"/>
    <property type="project" value="UniProtKB-SubCell"/>
</dbReference>
<dbReference type="CTD" id="84287"/>
<dbReference type="RefSeq" id="XP_038070727.1">
    <property type="nucleotide sequence ID" value="XM_038214799.1"/>
</dbReference>